<proteinExistence type="predicted"/>
<dbReference type="InParanoid" id="G7DXN4"/>
<evidence type="ECO:0000256" key="1">
    <source>
        <dbReference type="SAM" id="MobiDB-lite"/>
    </source>
</evidence>
<organism evidence="2 3">
    <name type="scientific">Mixia osmundae (strain CBS 9802 / IAM 14324 / JCM 22182 / KY 12970)</name>
    <dbReference type="NCBI Taxonomy" id="764103"/>
    <lineage>
        <taxon>Eukaryota</taxon>
        <taxon>Fungi</taxon>
        <taxon>Dikarya</taxon>
        <taxon>Basidiomycota</taxon>
        <taxon>Pucciniomycotina</taxon>
        <taxon>Mixiomycetes</taxon>
        <taxon>Mixiales</taxon>
        <taxon>Mixiaceae</taxon>
        <taxon>Mixia</taxon>
    </lineage>
</organism>
<keyword evidence="3" id="KW-1185">Reference proteome</keyword>
<evidence type="ECO:0000313" key="3">
    <source>
        <dbReference type="Proteomes" id="UP000009131"/>
    </source>
</evidence>
<dbReference type="Proteomes" id="UP000009131">
    <property type="component" value="Unassembled WGS sequence"/>
</dbReference>
<reference evidence="2 3" key="1">
    <citation type="journal article" date="2011" name="J. Gen. Appl. Microbiol.">
        <title>Draft genome sequencing of the enigmatic basidiomycete Mixia osmundae.</title>
        <authorList>
            <person name="Nishida H."/>
            <person name="Nagatsuka Y."/>
            <person name="Sugiyama J."/>
        </authorList>
    </citation>
    <scope>NUCLEOTIDE SEQUENCE [LARGE SCALE GENOMIC DNA]</scope>
    <source>
        <strain evidence="3">CBS 9802 / IAM 14324 / JCM 22182 / KY 12970</strain>
    </source>
</reference>
<name>G7DXN4_MIXOS</name>
<accession>G7DXN4</accession>
<reference evidence="2 3" key="2">
    <citation type="journal article" date="2012" name="Open Biol.">
        <title>Characteristics of nucleosomes and linker DNA regions on the genome of the basidiomycete Mixia osmundae revealed by mono- and dinucleosome mapping.</title>
        <authorList>
            <person name="Nishida H."/>
            <person name="Kondo S."/>
            <person name="Matsumoto T."/>
            <person name="Suzuki Y."/>
            <person name="Yoshikawa H."/>
            <person name="Taylor T.D."/>
            <person name="Sugiyama J."/>
        </authorList>
    </citation>
    <scope>NUCLEOTIDE SEQUENCE [LARGE SCALE GENOMIC DNA]</scope>
    <source>
        <strain evidence="3">CBS 9802 / IAM 14324 / JCM 22182 / KY 12970</strain>
    </source>
</reference>
<dbReference type="EMBL" id="BABT02000061">
    <property type="protein sequence ID" value="GAA95344.1"/>
    <property type="molecule type" value="Genomic_DNA"/>
</dbReference>
<feature type="compositionally biased region" description="Polar residues" evidence="1">
    <location>
        <begin position="597"/>
        <end position="622"/>
    </location>
</feature>
<sequence length="647" mass="73804">MRSLSARVPAATEAKALQLTEAWLHVVQRYQYTIAMVRDLDRPVYRSADKDNLTGARCRASCCAQIYKADSERIAQWTAAEQAQIRPRKRNRWVEKAHYSVMGSPADSNVFQTQYWRYRAATLSPEEPDTLSAGKDDDDVPLVELKSRQHRRRPILLLAAPDSLPPKLPEDHLWYTLLEQRRRFAIEMYQIALSAVRIFHRYPKLDWANVTLPPPPTKLERGSFASPVPYTAWGYAISDIVNTHHATHRPFNYFQFRALTLEEMQNGQDHGGIDMQFTEKDAYTVSDNDLIDGYKMLLGGKSRWDHYRLRDRIADFLGPEACEPVHFGILPWFDDDSYRQSYPRHFRELTQRWRERAEEAKAGWAAVYVLCRKGLKVNSVDEFLIHNARSAWKFNTTIYDWCLAIEDWWKDQPDVAMLARMGPYMPSSTTPRPPVIPVKGGKFHRLAQAKLHELQGEISVPGEPWFAKHLFDRDDVLAQSTNGRATSAPVPAYTSFHGIHEPPAYAQTIRQDLAACPLWEVIEPDQEMPIRPARDTPHLHPGFIETMNDGGEPLEWADGADGRTSTVRERSQEPVRGALRRTVSNDSAVRSGPSRLSLASQSGSQTSTELSLPSPEASTSQLPDEHASRSRPLRKVVSVIVERLHVR</sequence>
<gene>
    <name evidence="2" type="primary">Mo02001</name>
    <name evidence="2" type="ORF">E5Q_02001</name>
</gene>
<comment type="caution">
    <text evidence="2">The sequence shown here is derived from an EMBL/GenBank/DDBJ whole genome shotgun (WGS) entry which is preliminary data.</text>
</comment>
<evidence type="ECO:0000313" key="2">
    <source>
        <dbReference type="EMBL" id="GAA95344.1"/>
    </source>
</evidence>
<dbReference type="HOGENOM" id="CLU_423394_0_0_1"/>
<dbReference type="RefSeq" id="XP_014569798.1">
    <property type="nucleotide sequence ID" value="XM_014714312.1"/>
</dbReference>
<protein>
    <submittedName>
        <fullName evidence="2">Uncharacterized protein</fullName>
    </submittedName>
</protein>
<feature type="region of interest" description="Disordered" evidence="1">
    <location>
        <begin position="558"/>
        <end position="632"/>
    </location>
</feature>
<dbReference type="AlphaFoldDB" id="G7DXN4"/>